<dbReference type="OrthoDB" id="10337496at2759"/>
<dbReference type="Proteomes" id="UP000886998">
    <property type="component" value="Unassembled WGS sequence"/>
</dbReference>
<accession>A0A8X6WSL1</accession>
<comment type="caution">
    <text evidence="1">The sequence shown here is derived from an EMBL/GenBank/DDBJ whole genome shotgun (WGS) entry which is preliminary data.</text>
</comment>
<name>A0A8X6WSL1_9ARAC</name>
<proteinExistence type="predicted"/>
<dbReference type="EMBL" id="BMAV01001967">
    <property type="protein sequence ID" value="GFY40539.1"/>
    <property type="molecule type" value="Genomic_DNA"/>
</dbReference>
<reference evidence="1" key="1">
    <citation type="submission" date="2020-08" db="EMBL/GenBank/DDBJ databases">
        <title>Multicomponent nature underlies the extraordinary mechanical properties of spider dragline silk.</title>
        <authorList>
            <person name="Kono N."/>
            <person name="Nakamura H."/>
            <person name="Mori M."/>
            <person name="Yoshida Y."/>
            <person name="Ohtoshi R."/>
            <person name="Malay A.D."/>
            <person name="Moran D.A.P."/>
            <person name="Tomita M."/>
            <person name="Numata K."/>
            <person name="Arakawa K."/>
        </authorList>
    </citation>
    <scope>NUCLEOTIDE SEQUENCE</scope>
</reference>
<sequence>MQKGCSKRSSWSGAEGAQCKQFPHYWHPDRKERRCVTNKCTPLIVALISLPLADQGGGLAFCVRDRPICVSIHLGSIKGKSGKSAMKQSPLSPQEPLRGHLLKVQLFCLREEGRGGEARTILALVPPLQGTPGTARKTRAMGLTVLKGLGPRGFYSIYRYIPGLFFPPPAVG</sequence>
<gene>
    <name evidence="1" type="ORF">TNIN_151741</name>
</gene>
<dbReference type="AlphaFoldDB" id="A0A8X6WSL1"/>
<evidence type="ECO:0000313" key="2">
    <source>
        <dbReference type="Proteomes" id="UP000886998"/>
    </source>
</evidence>
<organism evidence="1 2">
    <name type="scientific">Trichonephila inaurata madagascariensis</name>
    <dbReference type="NCBI Taxonomy" id="2747483"/>
    <lineage>
        <taxon>Eukaryota</taxon>
        <taxon>Metazoa</taxon>
        <taxon>Ecdysozoa</taxon>
        <taxon>Arthropoda</taxon>
        <taxon>Chelicerata</taxon>
        <taxon>Arachnida</taxon>
        <taxon>Araneae</taxon>
        <taxon>Araneomorphae</taxon>
        <taxon>Entelegynae</taxon>
        <taxon>Araneoidea</taxon>
        <taxon>Nephilidae</taxon>
        <taxon>Trichonephila</taxon>
        <taxon>Trichonephila inaurata</taxon>
    </lineage>
</organism>
<keyword evidence="2" id="KW-1185">Reference proteome</keyword>
<protein>
    <submittedName>
        <fullName evidence="1">Uncharacterized protein</fullName>
    </submittedName>
</protein>
<evidence type="ECO:0000313" key="1">
    <source>
        <dbReference type="EMBL" id="GFY40539.1"/>
    </source>
</evidence>